<accession>A0A0A9BDY0</accession>
<name>A0A0A9BDY0_ARUDO</name>
<dbReference type="AlphaFoldDB" id="A0A0A9BDY0"/>
<evidence type="ECO:0000313" key="1">
    <source>
        <dbReference type="EMBL" id="JAD57507.1"/>
    </source>
</evidence>
<sequence length="69" mass="7735">MLYLEPLTNNICYNLQLLIPFVDCPGRFLKKNQTQDPTGAGTRLFNTTTVVQFGAQQYSDFASTGTSQR</sequence>
<reference evidence="1" key="1">
    <citation type="submission" date="2014-09" db="EMBL/GenBank/DDBJ databases">
        <authorList>
            <person name="Magalhaes I.L.F."/>
            <person name="Oliveira U."/>
            <person name="Santos F.R."/>
            <person name="Vidigal T.H.D.A."/>
            <person name="Brescovit A.D."/>
            <person name="Santos A.J."/>
        </authorList>
    </citation>
    <scope>NUCLEOTIDE SEQUENCE</scope>
    <source>
        <tissue evidence="1">Shoot tissue taken approximately 20 cm above the soil surface</tissue>
    </source>
</reference>
<proteinExistence type="predicted"/>
<protein>
    <submittedName>
        <fullName evidence="1">p2C62</fullName>
    </submittedName>
</protein>
<reference evidence="1" key="2">
    <citation type="journal article" date="2015" name="Data Brief">
        <title>Shoot transcriptome of the giant reed, Arundo donax.</title>
        <authorList>
            <person name="Barrero R.A."/>
            <person name="Guerrero F.D."/>
            <person name="Moolhuijzen P."/>
            <person name="Goolsby J.A."/>
            <person name="Tidwell J."/>
            <person name="Bellgard S.E."/>
            <person name="Bellgard M.I."/>
        </authorList>
    </citation>
    <scope>NUCLEOTIDE SEQUENCE</scope>
    <source>
        <tissue evidence="1">Shoot tissue taken approximately 20 cm above the soil surface</tissue>
    </source>
</reference>
<organism evidence="1">
    <name type="scientific">Arundo donax</name>
    <name type="common">Giant reed</name>
    <name type="synonym">Donax arundinaceus</name>
    <dbReference type="NCBI Taxonomy" id="35708"/>
    <lineage>
        <taxon>Eukaryota</taxon>
        <taxon>Viridiplantae</taxon>
        <taxon>Streptophyta</taxon>
        <taxon>Embryophyta</taxon>
        <taxon>Tracheophyta</taxon>
        <taxon>Spermatophyta</taxon>
        <taxon>Magnoliopsida</taxon>
        <taxon>Liliopsida</taxon>
        <taxon>Poales</taxon>
        <taxon>Poaceae</taxon>
        <taxon>PACMAD clade</taxon>
        <taxon>Arundinoideae</taxon>
        <taxon>Arundineae</taxon>
        <taxon>Arundo</taxon>
    </lineage>
</organism>
<dbReference type="EMBL" id="GBRH01240388">
    <property type="protein sequence ID" value="JAD57507.1"/>
    <property type="molecule type" value="Transcribed_RNA"/>
</dbReference>